<gene>
    <name evidence="1" type="ORF">PsorP6_001645</name>
</gene>
<evidence type="ECO:0000313" key="2">
    <source>
        <dbReference type="Proteomes" id="UP001163321"/>
    </source>
</evidence>
<dbReference type="Proteomes" id="UP001163321">
    <property type="component" value="Chromosome 1"/>
</dbReference>
<sequence>MREEFRQARDTAQALKNKEKLLTSINAVRNLKTTQRIIFELKESNRILHEKLQECHKHYKRAVHENDNLLEAVRKYKDALAVRNVEVERYIKRLRVRCSVEVVGHVITKQLQETRDILSATYKRLNNVSICSGDRGTRQQADNYIHQIESVSERWGRVLAKFHELQQEILDKLSRGYNETENQQPSWVLDVKQQCSSLRVKARIVSRTFRDLMNILVRQMQLQENGKSGSTVGSKTEDDVSILNCVELIHGDHLAILDKRLEKLEHDILQHISSSKSAP</sequence>
<name>A0ACC0WSD5_9STRA</name>
<organism evidence="1 2">
    <name type="scientific">Peronosclerospora sorghi</name>
    <dbReference type="NCBI Taxonomy" id="230839"/>
    <lineage>
        <taxon>Eukaryota</taxon>
        <taxon>Sar</taxon>
        <taxon>Stramenopiles</taxon>
        <taxon>Oomycota</taxon>
        <taxon>Peronosporomycetes</taxon>
        <taxon>Peronosporales</taxon>
        <taxon>Peronosporaceae</taxon>
        <taxon>Peronosclerospora</taxon>
    </lineage>
</organism>
<dbReference type="EMBL" id="CM047580">
    <property type="protein sequence ID" value="KAI9921659.1"/>
    <property type="molecule type" value="Genomic_DNA"/>
</dbReference>
<keyword evidence="2" id="KW-1185">Reference proteome</keyword>
<protein>
    <submittedName>
        <fullName evidence="1">Uncharacterized protein</fullName>
    </submittedName>
</protein>
<reference evidence="1 2" key="1">
    <citation type="journal article" date="2022" name="bioRxiv">
        <title>The genome of the oomycete Peronosclerospora sorghi, a cosmopolitan pathogen of maize and sorghum, is inflated with dispersed pseudogenes.</title>
        <authorList>
            <person name="Fletcher K."/>
            <person name="Martin F."/>
            <person name="Isakeit T."/>
            <person name="Cavanaugh K."/>
            <person name="Magill C."/>
            <person name="Michelmore R."/>
        </authorList>
    </citation>
    <scope>NUCLEOTIDE SEQUENCE [LARGE SCALE GENOMIC DNA]</scope>
    <source>
        <strain evidence="1">P6</strain>
    </source>
</reference>
<proteinExistence type="predicted"/>
<comment type="caution">
    <text evidence="1">The sequence shown here is derived from an EMBL/GenBank/DDBJ whole genome shotgun (WGS) entry which is preliminary data.</text>
</comment>
<evidence type="ECO:0000313" key="1">
    <source>
        <dbReference type="EMBL" id="KAI9921659.1"/>
    </source>
</evidence>
<accession>A0ACC0WSD5</accession>